<dbReference type="Proteomes" id="UP000295565">
    <property type="component" value="Unassembled WGS sequence"/>
</dbReference>
<dbReference type="Gene3D" id="3.40.1190.20">
    <property type="match status" value="1"/>
</dbReference>
<keyword evidence="13" id="KW-0511">Multifunctional enzyme</keyword>
<evidence type="ECO:0000259" key="20">
    <source>
        <dbReference type="PROSITE" id="PS51383"/>
    </source>
</evidence>
<dbReference type="PROSITE" id="PS51385">
    <property type="entry name" value="YJEF_N"/>
    <property type="match status" value="1"/>
</dbReference>
<dbReference type="GO" id="GO:0046872">
    <property type="term" value="F:metal ion binding"/>
    <property type="evidence" value="ECO:0007669"/>
    <property type="project" value="UniProtKB-UniRule"/>
</dbReference>
<comment type="function">
    <text evidence="18">Catalyzes the epimerization of the S- and R-forms of NAD(P)HX, a damaged form of NAD(P)H that is a result of enzymatic or heat-dependent hydration. This is a prerequisite for the S-specific NAD(P)H-hydrate dehydratase to allow the repair of both epimers of NAD(P)HX.</text>
</comment>
<dbReference type="GO" id="GO:0052855">
    <property type="term" value="F:ADP-dependent NAD(P)H-hydrate dehydratase activity"/>
    <property type="evidence" value="ECO:0007669"/>
    <property type="project" value="UniProtKB-UniRule"/>
</dbReference>
<evidence type="ECO:0000256" key="5">
    <source>
        <dbReference type="ARBA" id="ARBA00022723"/>
    </source>
</evidence>
<dbReference type="GO" id="GO:0052856">
    <property type="term" value="F:NAD(P)HX epimerase activity"/>
    <property type="evidence" value="ECO:0007669"/>
    <property type="project" value="UniProtKB-UniRule"/>
</dbReference>
<feature type="binding site" evidence="18">
    <location>
        <position position="167"/>
    </location>
    <ligand>
        <name>(6S)-NADPHX</name>
        <dbReference type="ChEBI" id="CHEBI:64076"/>
    </ligand>
</feature>
<dbReference type="PANTHER" id="PTHR12592:SF0">
    <property type="entry name" value="ATP-DEPENDENT (S)-NAD(P)H-HYDRATE DEHYDRATASE"/>
    <property type="match status" value="1"/>
</dbReference>
<dbReference type="InterPro" id="IPR004443">
    <property type="entry name" value="YjeF_N_dom"/>
</dbReference>
<dbReference type="InterPro" id="IPR000631">
    <property type="entry name" value="CARKD"/>
</dbReference>
<sequence length="504" mass="53362">MIRITPDYSATLPYSLWTADQVKRAEPKLAAQAQVSLYQLMLLAGTNGFALLRQRWPQAQHLLIIAGGGNNGGDALVIAKLAIEVGMQVSLLVHGDVSRFPAEAAQAWQELSLQQLTQINTLSEAPKDIDVVVDGLLGAGLKGHVRDDAAQLINELNLLELPILALDIPSGLSADTGQALGCALKCDATITFIGVKQGLLTAQAANYCGKLYYSSLGLDSVLQEHEPKSCQRSDYSKLRGLLPKRSRTAHKGMFGRVALFGGDLGTPGAIRMAGEACQRVGAGLVTVISQPENLPIILSGRPELMARGVHIDDEAIVTQFLQATDVHVLGPGLGQSQWSHWLFNHVIASDALLVLDADGLNLLAKSPLERRNWVLTPHPGEASRLLGCSVADIEDDRFSAALEIASKYQAVTLLKGAGSIVASPSGEVRVLNVGNPGMASGGMGDVLSGMIAGLLAQHLPMFESVCLAVCLHGQAADCAAKDGERGMLASDLFAHIRVLVNPEN</sequence>
<keyword evidence="11 18" id="KW-0413">Isomerase</keyword>
<evidence type="ECO:0000313" key="23">
    <source>
        <dbReference type="Proteomes" id="UP000295565"/>
    </source>
</evidence>
<dbReference type="PROSITE" id="PS51383">
    <property type="entry name" value="YJEF_C_3"/>
    <property type="match status" value="1"/>
</dbReference>
<comment type="caution">
    <text evidence="18">Lacks conserved residue(s) required for the propagation of feature annotation.</text>
</comment>
<dbReference type="GO" id="GO:0110051">
    <property type="term" value="P:metabolite repair"/>
    <property type="evidence" value="ECO:0007669"/>
    <property type="project" value="TreeGrafter"/>
</dbReference>
<comment type="similarity">
    <text evidence="3 19">In the N-terminal section; belongs to the NnrE/AIBP family.</text>
</comment>
<comment type="catalytic activity">
    <reaction evidence="16 17 19">
        <text>(6S)-NADPHX + ADP = AMP + phosphate + NADPH + H(+)</text>
        <dbReference type="Rhea" id="RHEA:32235"/>
        <dbReference type="ChEBI" id="CHEBI:15378"/>
        <dbReference type="ChEBI" id="CHEBI:43474"/>
        <dbReference type="ChEBI" id="CHEBI:57783"/>
        <dbReference type="ChEBI" id="CHEBI:64076"/>
        <dbReference type="ChEBI" id="CHEBI:456215"/>
        <dbReference type="ChEBI" id="CHEBI:456216"/>
        <dbReference type="EC" id="4.2.1.136"/>
    </reaction>
</comment>
<evidence type="ECO:0000256" key="17">
    <source>
        <dbReference type="HAMAP-Rule" id="MF_01965"/>
    </source>
</evidence>
<evidence type="ECO:0000256" key="13">
    <source>
        <dbReference type="ARBA" id="ARBA00023268"/>
    </source>
</evidence>
<feature type="binding site" evidence="17">
    <location>
        <position position="378"/>
    </location>
    <ligand>
        <name>(6S)-NADPHX</name>
        <dbReference type="ChEBI" id="CHEBI:64076"/>
    </ligand>
</feature>
<dbReference type="InterPro" id="IPR017953">
    <property type="entry name" value="Carbohydrate_kinase_pred_CS"/>
</dbReference>
<evidence type="ECO:0000256" key="8">
    <source>
        <dbReference type="ARBA" id="ARBA00022857"/>
    </source>
</evidence>
<feature type="binding site" evidence="17">
    <location>
        <position position="445"/>
    </location>
    <ligand>
        <name>(6S)-NADPHX</name>
        <dbReference type="ChEBI" id="CHEBI:64076"/>
    </ligand>
</feature>
<dbReference type="NCBIfam" id="TIGR00197">
    <property type="entry name" value="yjeF_nterm"/>
    <property type="match status" value="1"/>
</dbReference>
<dbReference type="GO" id="GO:0046496">
    <property type="term" value="P:nicotinamide nucleotide metabolic process"/>
    <property type="evidence" value="ECO:0007669"/>
    <property type="project" value="UniProtKB-UniRule"/>
</dbReference>
<keyword evidence="6 17" id="KW-0547">Nucleotide-binding</keyword>
<dbReference type="PROSITE" id="PS01050">
    <property type="entry name" value="YJEF_C_2"/>
    <property type="match status" value="1"/>
</dbReference>
<dbReference type="InterPro" id="IPR029056">
    <property type="entry name" value="Ribokinase-like"/>
</dbReference>
<evidence type="ECO:0000256" key="11">
    <source>
        <dbReference type="ARBA" id="ARBA00023235"/>
    </source>
</evidence>
<comment type="cofactor">
    <cofactor evidence="17">
        <name>Mg(2+)</name>
        <dbReference type="ChEBI" id="CHEBI:18420"/>
    </cofactor>
</comment>
<feature type="domain" description="YjeF C-terminal" evidence="20">
    <location>
        <begin position="234"/>
        <end position="503"/>
    </location>
</feature>
<comment type="catalytic activity">
    <reaction evidence="1 18 19">
        <text>(6R)-NADHX = (6S)-NADHX</text>
        <dbReference type="Rhea" id="RHEA:32215"/>
        <dbReference type="ChEBI" id="CHEBI:64074"/>
        <dbReference type="ChEBI" id="CHEBI:64075"/>
        <dbReference type="EC" id="5.1.99.6"/>
    </reaction>
</comment>
<feature type="binding site" evidence="18">
    <location>
        <position position="134"/>
    </location>
    <ligand>
        <name>K(+)</name>
        <dbReference type="ChEBI" id="CHEBI:29103"/>
    </ligand>
</feature>
<dbReference type="EC" id="4.2.1.136" evidence="19"/>
<dbReference type="HAMAP" id="MF_01966">
    <property type="entry name" value="NADHX_epimerase"/>
    <property type="match status" value="1"/>
</dbReference>
<protein>
    <recommendedName>
        <fullName evidence="19">Bifunctional NAD(P)H-hydrate repair enzyme</fullName>
    </recommendedName>
    <alternativeName>
        <fullName evidence="19">Nicotinamide nucleotide repair protein</fullName>
    </alternativeName>
    <domain>
        <recommendedName>
            <fullName evidence="19">ADP-dependent (S)-NAD(P)H-hydrate dehydratase</fullName>
            <ecNumber evidence="19">4.2.1.136</ecNumber>
        </recommendedName>
        <alternativeName>
            <fullName evidence="19">ADP-dependent NAD(P)HX dehydratase</fullName>
        </alternativeName>
    </domain>
    <domain>
        <recommendedName>
            <fullName evidence="19">NAD(P)H-hydrate epimerase</fullName>
            <ecNumber evidence="19">5.1.99.6</ecNumber>
        </recommendedName>
    </domain>
</protein>
<evidence type="ECO:0000313" key="22">
    <source>
        <dbReference type="EMBL" id="TCK57945.1"/>
    </source>
</evidence>
<evidence type="ECO:0000256" key="12">
    <source>
        <dbReference type="ARBA" id="ARBA00023239"/>
    </source>
</evidence>
<evidence type="ECO:0000256" key="9">
    <source>
        <dbReference type="ARBA" id="ARBA00022958"/>
    </source>
</evidence>
<keyword evidence="7 17" id="KW-0067">ATP-binding</keyword>
<dbReference type="NCBIfam" id="TIGR00196">
    <property type="entry name" value="yjeF_cterm"/>
    <property type="match status" value="1"/>
</dbReference>
<comment type="catalytic activity">
    <reaction evidence="2 18 19">
        <text>(6R)-NADPHX = (6S)-NADPHX</text>
        <dbReference type="Rhea" id="RHEA:32227"/>
        <dbReference type="ChEBI" id="CHEBI:64076"/>
        <dbReference type="ChEBI" id="CHEBI:64077"/>
        <dbReference type="EC" id="5.1.99.6"/>
    </reaction>
</comment>
<evidence type="ECO:0000256" key="14">
    <source>
        <dbReference type="ARBA" id="ARBA00025153"/>
    </source>
</evidence>
<evidence type="ECO:0000256" key="4">
    <source>
        <dbReference type="ARBA" id="ARBA00009524"/>
    </source>
</evidence>
<dbReference type="PANTHER" id="PTHR12592">
    <property type="entry name" value="ATP-DEPENDENT (S)-NAD(P)H-HYDRATE DEHYDRATASE FAMILY MEMBER"/>
    <property type="match status" value="1"/>
</dbReference>
<feature type="domain" description="YjeF N-terminal" evidence="21">
    <location>
        <begin position="22"/>
        <end position="224"/>
    </location>
</feature>
<evidence type="ECO:0000256" key="16">
    <source>
        <dbReference type="ARBA" id="ARBA00049209"/>
    </source>
</evidence>
<keyword evidence="23" id="KW-1185">Reference proteome</keyword>
<dbReference type="InterPro" id="IPR036652">
    <property type="entry name" value="YjeF_N_dom_sf"/>
</dbReference>
<dbReference type="Gene3D" id="3.40.50.10260">
    <property type="entry name" value="YjeF N-terminal domain"/>
    <property type="match status" value="1"/>
</dbReference>
<keyword evidence="10 17" id="KW-0520">NAD</keyword>
<gene>
    <name evidence="17" type="primary">nnrD</name>
    <name evidence="18" type="synonym">nnrE</name>
    <name evidence="22" type="ORF">EV690_1649</name>
</gene>
<dbReference type="Pfam" id="PF03853">
    <property type="entry name" value="YjeF_N"/>
    <property type="match status" value="1"/>
</dbReference>
<feature type="binding site" evidence="17">
    <location>
        <position position="332"/>
    </location>
    <ligand>
        <name>(6S)-NADPHX</name>
        <dbReference type="ChEBI" id="CHEBI:64076"/>
    </ligand>
</feature>
<feature type="binding site" evidence="17">
    <location>
        <position position="444"/>
    </location>
    <ligand>
        <name>AMP</name>
        <dbReference type="ChEBI" id="CHEBI:456215"/>
    </ligand>
</feature>
<dbReference type="HAMAP" id="MF_01965">
    <property type="entry name" value="NADHX_dehydratase"/>
    <property type="match status" value="1"/>
</dbReference>
<dbReference type="Pfam" id="PF01256">
    <property type="entry name" value="Carb_kinase"/>
    <property type="match status" value="1"/>
</dbReference>
<keyword evidence="5 18" id="KW-0479">Metal-binding</keyword>
<feature type="binding site" evidence="17">
    <location>
        <begin position="415"/>
        <end position="419"/>
    </location>
    <ligand>
        <name>AMP</name>
        <dbReference type="ChEBI" id="CHEBI:456215"/>
    </ligand>
</feature>
<evidence type="ECO:0000256" key="10">
    <source>
        <dbReference type="ARBA" id="ARBA00023027"/>
    </source>
</evidence>
<feature type="binding site" evidence="18">
    <location>
        <begin position="138"/>
        <end position="144"/>
    </location>
    <ligand>
        <name>(6S)-NADPHX</name>
        <dbReference type="ChEBI" id="CHEBI:64076"/>
    </ligand>
</feature>
<evidence type="ECO:0000256" key="3">
    <source>
        <dbReference type="ARBA" id="ARBA00006001"/>
    </source>
</evidence>
<dbReference type="CDD" id="cd01171">
    <property type="entry name" value="YXKO-related"/>
    <property type="match status" value="1"/>
</dbReference>
<dbReference type="GO" id="GO:0005524">
    <property type="term" value="F:ATP binding"/>
    <property type="evidence" value="ECO:0007669"/>
    <property type="project" value="UniProtKB-UniRule"/>
</dbReference>
<evidence type="ECO:0000256" key="2">
    <source>
        <dbReference type="ARBA" id="ARBA00000909"/>
    </source>
</evidence>
<proteinExistence type="inferred from homology"/>
<comment type="subunit">
    <text evidence="17">Homotetramer.</text>
</comment>
<keyword evidence="12 17" id="KW-0456">Lyase</keyword>
<comment type="function">
    <text evidence="17">Catalyzes the dehydration of the S-form of NAD(P)HX at the expense of ADP, which is converted to AMP. Together with NAD(P)HX epimerase, which catalyzes the epimerization of the S- and R-forms, the enzyme allows the repair of both epimers of NAD(P)HX, a damaged form of NAD(P)H that is a result of enzymatic or heat-dependent hydration.</text>
</comment>
<feature type="binding site" evidence="17">
    <location>
        <position position="269"/>
    </location>
    <ligand>
        <name>(6S)-NADPHX</name>
        <dbReference type="ChEBI" id="CHEBI:64076"/>
    </ligand>
</feature>
<comment type="similarity">
    <text evidence="4 19">In the C-terminal section; belongs to the NnrD/CARKD family.</text>
</comment>
<feature type="binding site" evidence="18">
    <location>
        <position position="170"/>
    </location>
    <ligand>
        <name>K(+)</name>
        <dbReference type="ChEBI" id="CHEBI:29103"/>
    </ligand>
</feature>
<evidence type="ECO:0000259" key="21">
    <source>
        <dbReference type="PROSITE" id="PS51385"/>
    </source>
</evidence>
<dbReference type="AlphaFoldDB" id="A0A4R1K1T0"/>
<dbReference type="EC" id="5.1.99.6" evidence="19"/>
<comment type="catalytic activity">
    <reaction evidence="15 17 19">
        <text>(6S)-NADHX + ADP = AMP + phosphate + NADH + H(+)</text>
        <dbReference type="Rhea" id="RHEA:32223"/>
        <dbReference type="ChEBI" id="CHEBI:15378"/>
        <dbReference type="ChEBI" id="CHEBI:43474"/>
        <dbReference type="ChEBI" id="CHEBI:57945"/>
        <dbReference type="ChEBI" id="CHEBI:64074"/>
        <dbReference type="ChEBI" id="CHEBI:456215"/>
        <dbReference type="ChEBI" id="CHEBI:456216"/>
        <dbReference type="EC" id="4.2.1.136"/>
    </reaction>
</comment>
<comment type="function">
    <text evidence="14 19">Bifunctional enzyme that catalyzes the epimerization of the S- and R-forms of NAD(P)HX and the dehydration of the S-form of NAD(P)HX at the expense of ADP, which is converted to AMP. This allows the repair of both epimers of NAD(P)HX, a damaged form of NAD(P)H that is a result of enzymatic or heat-dependent hydration.</text>
</comment>
<dbReference type="InterPro" id="IPR030677">
    <property type="entry name" value="Nnr"/>
</dbReference>
<dbReference type="PIRSF" id="PIRSF017184">
    <property type="entry name" value="Nnr"/>
    <property type="match status" value="1"/>
</dbReference>
<dbReference type="RefSeq" id="WP_131912474.1">
    <property type="nucleotide sequence ID" value="NZ_OU594967.1"/>
</dbReference>
<evidence type="ECO:0000256" key="1">
    <source>
        <dbReference type="ARBA" id="ARBA00000013"/>
    </source>
</evidence>
<feature type="binding site" evidence="18">
    <location>
        <begin position="70"/>
        <end position="74"/>
    </location>
    <ligand>
        <name>(6S)-NADPHX</name>
        <dbReference type="ChEBI" id="CHEBI:64076"/>
    </ligand>
</feature>
<dbReference type="SUPFAM" id="SSF64153">
    <property type="entry name" value="YjeF N-terminal domain-like"/>
    <property type="match status" value="1"/>
</dbReference>
<dbReference type="EMBL" id="SMGD01000012">
    <property type="protein sequence ID" value="TCK57945.1"/>
    <property type="molecule type" value="Genomic_DNA"/>
</dbReference>
<evidence type="ECO:0000256" key="18">
    <source>
        <dbReference type="HAMAP-Rule" id="MF_01966"/>
    </source>
</evidence>
<dbReference type="OrthoDB" id="9806925at2"/>
<keyword evidence="8 17" id="KW-0521">NADP</keyword>
<evidence type="ECO:0000256" key="15">
    <source>
        <dbReference type="ARBA" id="ARBA00048238"/>
    </source>
</evidence>
<reference evidence="22 23" key="1">
    <citation type="submission" date="2019-03" db="EMBL/GenBank/DDBJ databases">
        <title>Genomic Encyclopedia of Type Strains, Phase IV (KMG-IV): sequencing the most valuable type-strain genomes for metagenomic binning, comparative biology and taxonomic classification.</title>
        <authorList>
            <person name="Goeker M."/>
        </authorList>
    </citation>
    <scope>NUCLEOTIDE SEQUENCE [LARGE SCALE GENOMIC DNA]</scope>
    <source>
        <strain evidence="22 23">DSM 18577</strain>
    </source>
</reference>
<comment type="cofactor">
    <cofactor evidence="18 19">
        <name>K(+)</name>
        <dbReference type="ChEBI" id="CHEBI:29103"/>
    </cofactor>
    <text evidence="18 19">Binds 1 potassium ion per subunit.</text>
</comment>
<organism evidence="22 23">
    <name type="scientific">Celerinatantimonas diazotrophica</name>
    <dbReference type="NCBI Taxonomy" id="412034"/>
    <lineage>
        <taxon>Bacteria</taxon>
        <taxon>Pseudomonadati</taxon>
        <taxon>Pseudomonadota</taxon>
        <taxon>Gammaproteobacteria</taxon>
        <taxon>Celerinatantimonadaceae</taxon>
        <taxon>Celerinatantimonas</taxon>
    </lineage>
</organism>
<keyword evidence="9 18" id="KW-0630">Potassium</keyword>
<name>A0A4R1K1T0_9GAMM</name>
<comment type="similarity">
    <text evidence="18">Belongs to the NnrE/AIBP family.</text>
</comment>
<comment type="caution">
    <text evidence="22">The sequence shown here is derived from an EMBL/GenBank/DDBJ whole genome shotgun (WGS) entry which is preliminary data.</text>
</comment>
<accession>A0A4R1K1T0</accession>
<evidence type="ECO:0000256" key="6">
    <source>
        <dbReference type="ARBA" id="ARBA00022741"/>
    </source>
</evidence>
<evidence type="ECO:0000256" key="19">
    <source>
        <dbReference type="PIRNR" id="PIRNR017184"/>
    </source>
</evidence>
<evidence type="ECO:0000256" key="7">
    <source>
        <dbReference type="ARBA" id="ARBA00022840"/>
    </source>
</evidence>
<dbReference type="SUPFAM" id="SSF53613">
    <property type="entry name" value="Ribokinase-like"/>
    <property type="match status" value="1"/>
</dbReference>
<comment type="similarity">
    <text evidence="17">Belongs to the NnrD/CARKD family.</text>
</comment>
<feature type="binding site" evidence="18">
    <location>
        <position position="71"/>
    </location>
    <ligand>
        <name>K(+)</name>
        <dbReference type="ChEBI" id="CHEBI:29103"/>
    </ligand>
</feature>